<name>A0A1V6N3B9_METAZ</name>
<dbReference type="CDD" id="cd18086">
    <property type="entry name" value="HsC9orf114-like"/>
    <property type="match status" value="1"/>
</dbReference>
<dbReference type="PANTHER" id="PTHR12150:SF13">
    <property type="entry name" value="METHYLTRANSFERASE C9ORF114-RELATED"/>
    <property type="match status" value="1"/>
</dbReference>
<dbReference type="Pfam" id="PF02598">
    <property type="entry name" value="Methyltrn_RNA_3"/>
    <property type="match status" value="1"/>
</dbReference>
<evidence type="ECO:0000313" key="2">
    <source>
        <dbReference type="Proteomes" id="UP000191661"/>
    </source>
</evidence>
<dbReference type="Proteomes" id="UP000191661">
    <property type="component" value="Unassembled WGS sequence"/>
</dbReference>
<dbReference type="PANTHER" id="PTHR12150">
    <property type="entry name" value="CLASS IV SAM-BINDING METHYLTRANSFERASE-RELATED"/>
    <property type="match status" value="1"/>
</dbReference>
<keyword evidence="2" id="KW-1185">Reference proteome</keyword>
<comment type="caution">
    <text evidence="1">The sequence shown here is derived from an EMBL/GenBank/DDBJ whole genome shotgun (WGS) entry which is preliminary data.</text>
</comment>
<dbReference type="OrthoDB" id="4144at2157"/>
<protein>
    <submittedName>
        <fullName evidence="1">Putative RNA-binding protein</fullName>
    </submittedName>
</protein>
<evidence type="ECO:0000313" key="1">
    <source>
        <dbReference type="EMBL" id="OQD59102.1"/>
    </source>
</evidence>
<dbReference type="InterPro" id="IPR012340">
    <property type="entry name" value="NA-bd_OB-fold"/>
</dbReference>
<dbReference type="SUPFAM" id="SSF75217">
    <property type="entry name" value="alpha/beta knot"/>
    <property type="match status" value="1"/>
</dbReference>
<organism evidence="1 2">
    <name type="scientific">Methanobrevibacter arboriphilus JCM 13429 = DSM 1125</name>
    <dbReference type="NCBI Taxonomy" id="1300164"/>
    <lineage>
        <taxon>Archaea</taxon>
        <taxon>Methanobacteriati</taxon>
        <taxon>Methanobacteriota</taxon>
        <taxon>Methanomada group</taxon>
        <taxon>Methanobacteria</taxon>
        <taxon>Methanobacteriales</taxon>
        <taxon>Methanobacteriaceae</taxon>
        <taxon>Methanobrevibacter</taxon>
    </lineage>
</organism>
<reference evidence="1 2" key="1">
    <citation type="submission" date="2014-12" db="EMBL/GenBank/DDBJ databases">
        <title>Genome sequence of Methanobrevibacter arboriphilicus DH1, DSM1125.</title>
        <authorList>
            <person name="Poehlein A."/>
            <person name="Thauer R.K."/>
            <person name="Seedorf H."/>
            <person name="Daniel R."/>
        </authorList>
    </citation>
    <scope>NUCLEOTIDE SEQUENCE [LARGE SCALE GENOMIC DNA]</scope>
    <source>
        <strain evidence="1 2">DH1</strain>
    </source>
</reference>
<dbReference type="AlphaFoldDB" id="A0A1V6N3B9"/>
<accession>A0A1V6N3B9</accession>
<dbReference type="InterPro" id="IPR003750">
    <property type="entry name" value="Put_MeTrfase-C9orf114-like"/>
</dbReference>
<dbReference type="InterPro" id="IPR029028">
    <property type="entry name" value="Alpha/beta_knot_MTases"/>
</dbReference>
<dbReference type="Gene3D" id="2.40.50.140">
    <property type="entry name" value="Nucleic acid-binding proteins"/>
    <property type="match status" value="1"/>
</dbReference>
<dbReference type="EMBL" id="JXMW01000006">
    <property type="protein sequence ID" value="OQD59102.1"/>
    <property type="molecule type" value="Genomic_DNA"/>
</dbReference>
<gene>
    <name evidence="1" type="ORF">MBBAR_6c02130</name>
</gene>
<proteinExistence type="predicted"/>
<dbReference type="Gene3D" id="3.40.1280.10">
    <property type="match status" value="1"/>
</dbReference>
<sequence length="285" mass="32402">MHKKQVSIFIPDSFLSETSDLKIKTSKIGVIGRALALFKIDQIVIYKDLSQNDDKYVTDADFMADVLEYMDTPQYLRKKVFPIRSELKHVGILPPLRTPHHPTESDLKVGDYRQGFTVKRNKKGTYIDIGMKMDSDMKGMENLAFCKEQLSVNKVFSFRVTKLAKEVIVTPDEPDDVYWGYKTLSTHKSLKNSLKLVNPDFVVETTRYADTINSIFNEFEEKLDKADNIAIVFGGPYSSISEDLSGFSWDLVKLNTIPSQGTETVRTEEAVISTLSIINMLLNFC</sequence>
<dbReference type="InterPro" id="IPR029026">
    <property type="entry name" value="tRNA_m1G_MTases_N"/>
</dbReference>
<dbReference type="RefSeq" id="WP_080460166.1">
    <property type="nucleotide sequence ID" value="NZ_JXMW01000006.1"/>
</dbReference>
<dbReference type="SUPFAM" id="SSF50249">
    <property type="entry name" value="Nucleic acid-binding proteins"/>
    <property type="match status" value="1"/>
</dbReference>